<comment type="caution">
    <text evidence="1">The sequence shown here is derived from an EMBL/GenBank/DDBJ whole genome shotgun (WGS) entry which is preliminary data.</text>
</comment>
<accession>A0AAV7L3I8</accession>
<reference evidence="1" key="1">
    <citation type="journal article" date="2022" name="bioRxiv">
        <title>Sequencing and chromosome-scale assembly of the giantPleurodeles waltlgenome.</title>
        <authorList>
            <person name="Brown T."/>
            <person name="Elewa A."/>
            <person name="Iarovenko S."/>
            <person name="Subramanian E."/>
            <person name="Araus A.J."/>
            <person name="Petzold A."/>
            <person name="Susuki M."/>
            <person name="Suzuki K.-i.T."/>
            <person name="Hayashi T."/>
            <person name="Toyoda A."/>
            <person name="Oliveira C."/>
            <person name="Osipova E."/>
            <person name="Leigh N.D."/>
            <person name="Simon A."/>
            <person name="Yun M.H."/>
        </authorList>
    </citation>
    <scope>NUCLEOTIDE SEQUENCE</scope>
    <source>
        <strain evidence="1">20211129_DDA</strain>
        <tissue evidence="1">Liver</tissue>
    </source>
</reference>
<evidence type="ECO:0000313" key="1">
    <source>
        <dbReference type="EMBL" id="KAJ1086266.1"/>
    </source>
</evidence>
<organism evidence="1 2">
    <name type="scientific">Pleurodeles waltl</name>
    <name type="common">Iberian ribbed newt</name>
    <dbReference type="NCBI Taxonomy" id="8319"/>
    <lineage>
        <taxon>Eukaryota</taxon>
        <taxon>Metazoa</taxon>
        <taxon>Chordata</taxon>
        <taxon>Craniata</taxon>
        <taxon>Vertebrata</taxon>
        <taxon>Euteleostomi</taxon>
        <taxon>Amphibia</taxon>
        <taxon>Batrachia</taxon>
        <taxon>Caudata</taxon>
        <taxon>Salamandroidea</taxon>
        <taxon>Salamandridae</taxon>
        <taxon>Pleurodelinae</taxon>
        <taxon>Pleurodeles</taxon>
    </lineage>
</organism>
<sequence>MERHLCIHGGGWNCRWGTDGQGDRRTPGGWSITAAYTEAAGTAGGGQTDRVIDGHLEDGASPLHIQRRLELQAGADGHLEYGASPLHTRRWLELQAGTEGHLEDGASPLHTRRRLELQAGGRRTPGGWSITAAFTEAARTAGRDRGTPGGWNLTPAYTEVARTAGRGQTDTWRMEPHRCIQGGG</sequence>
<gene>
    <name evidence="1" type="ORF">NDU88_006388</name>
</gene>
<protein>
    <recommendedName>
        <fullName evidence="3">MHC class I antigen</fullName>
    </recommendedName>
</protein>
<evidence type="ECO:0008006" key="3">
    <source>
        <dbReference type="Google" id="ProtNLM"/>
    </source>
</evidence>
<proteinExistence type="predicted"/>
<keyword evidence="2" id="KW-1185">Reference proteome</keyword>
<dbReference type="EMBL" id="JANPWB010000016">
    <property type="protein sequence ID" value="KAJ1086266.1"/>
    <property type="molecule type" value="Genomic_DNA"/>
</dbReference>
<name>A0AAV7L3I8_PLEWA</name>
<dbReference type="AlphaFoldDB" id="A0AAV7L3I8"/>
<dbReference type="Proteomes" id="UP001066276">
    <property type="component" value="Chromosome 12"/>
</dbReference>
<evidence type="ECO:0000313" key="2">
    <source>
        <dbReference type="Proteomes" id="UP001066276"/>
    </source>
</evidence>